<evidence type="ECO:0000256" key="3">
    <source>
        <dbReference type="PIRSR" id="PIRSR000106-1"/>
    </source>
</evidence>
<dbReference type="SMART" id="SM01274">
    <property type="entry name" value="malic"/>
    <property type="match status" value="1"/>
</dbReference>
<keyword evidence="2" id="KW-0560">Oxidoreductase</keyword>
<dbReference type="SMART" id="SM00919">
    <property type="entry name" value="Malic_M"/>
    <property type="match status" value="1"/>
</dbReference>
<evidence type="ECO:0000259" key="8">
    <source>
        <dbReference type="SMART" id="SM01274"/>
    </source>
</evidence>
<accession>A0A1Y2JE15</accession>
<feature type="binding site" evidence="4">
    <location>
        <position position="450"/>
    </location>
    <ligand>
        <name>(S)-malate</name>
        <dbReference type="ChEBI" id="CHEBI:15589"/>
    </ligand>
</feature>
<dbReference type="Proteomes" id="UP000193335">
    <property type="component" value="Unassembled WGS sequence"/>
</dbReference>
<dbReference type="SUPFAM" id="SSF51735">
    <property type="entry name" value="NAD(P)-binding Rossmann-fold domains"/>
    <property type="match status" value="1"/>
</dbReference>
<evidence type="ECO:0000256" key="1">
    <source>
        <dbReference type="ARBA" id="ARBA00008785"/>
    </source>
</evidence>
<feature type="binding site" evidence="5">
    <location>
        <position position="267"/>
    </location>
    <ligand>
        <name>a divalent metal cation</name>
        <dbReference type="ChEBI" id="CHEBI:60240"/>
    </ligand>
</feature>
<dbReference type="GO" id="GO:0004473">
    <property type="term" value="F:malate dehydrogenase (decarboxylating) (NADP+) activity"/>
    <property type="evidence" value="ECO:0007669"/>
    <property type="project" value="TreeGrafter"/>
</dbReference>
<dbReference type="GO" id="GO:0046872">
    <property type="term" value="F:metal ion binding"/>
    <property type="evidence" value="ECO:0007669"/>
    <property type="project" value="UniProtKB-KW"/>
</dbReference>
<dbReference type="SUPFAM" id="SSF53223">
    <property type="entry name" value="Aminoacid dehydrogenase-like, N-terminal domain"/>
    <property type="match status" value="1"/>
</dbReference>
<dbReference type="PANTHER" id="PTHR23406">
    <property type="entry name" value="MALIC ENZYME-RELATED"/>
    <property type="match status" value="1"/>
</dbReference>
<dbReference type="RefSeq" id="WP_085403724.1">
    <property type="nucleotide sequence ID" value="NZ_NAFL01000276.1"/>
</dbReference>
<feature type="active site" description="Proton donor" evidence="3">
    <location>
        <position position="101"/>
    </location>
</feature>
<dbReference type="InterPro" id="IPR001891">
    <property type="entry name" value="Malic_OxRdtase"/>
</dbReference>
<dbReference type="InterPro" id="IPR012302">
    <property type="entry name" value="Malic_NAD-bd"/>
</dbReference>
<protein>
    <submittedName>
        <fullName evidence="9">NAD-dependent malic enzyme</fullName>
    </submittedName>
</protein>
<dbReference type="PRINTS" id="PR00072">
    <property type="entry name" value="MALOXRDTASE"/>
</dbReference>
<dbReference type="NCBIfam" id="NF010052">
    <property type="entry name" value="PRK13529.1"/>
    <property type="match status" value="1"/>
</dbReference>
<gene>
    <name evidence="9" type="ORF">BSZ19_35260</name>
</gene>
<evidence type="ECO:0000313" key="9">
    <source>
        <dbReference type="EMBL" id="OSJ26530.1"/>
    </source>
</evidence>
<feature type="domain" description="Malic enzyme NAD-binding" evidence="7">
    <location>
        <begin position="268"/>
        <end position="519"/>
    </location>
</feature>
<dbReference type="InterPro" id="IPR036291">
    <property type="entry name" value="NAD(P)-bd_dom_sf"/>
</dbReference>
<comment type="caution">
    <text evidence="9">The sequence shown here is derived from an EMBL/GenBank/DDBJ whole genome shotgun (WGS) entry which is preliminary data.</text>
</comment>
<dbReference type="FunFam" id="3.40.50.720:FF:000635">
    <property type="entry name" value="NADP-dependent malic enzyme"/>
    <property type="match status" value="1"/>
</dbReference>
<dbReference type="InterPro" id="IPR012301">
    <property type="entry name" value="Malic_N_dom"/>
</dbReference>
<dbReference type="Pfam" id="PF03949">
    <property type="entry name" value="Malic_M"/>
    <property type="match status" value="1"/>
</dbReference>
<dbReference type="PANTHER" id="PTHR23406:SF90">
    <property type="entry name" value="MALIC ENZYME-RELATED"/>
    <property type="match status" value="1"/>
</dbReference>
<proteinExistence type="inferred from homology"/>
<evidence type="ECO:0000256" key="6">
    <source>
        <dbReference type="RuleBase" id="RU003427"/>
    </source>
</evidence>
<name>A0A1Y2JE15_BRAJP</name>
<feature type="binding site" evidence="4">
    <location>
        <position position="406"/>
    </location>
    <ligand>
        <name>(S)-malate</name>
        <dbReference type="ChEBI" id="CHEBI:15589"/>
    </ligand>
</feature>
<evidence type="ECO:0000256" key="4">
    <source>
        <dbReference type="PIRSR" id="PIRSR000106-2"/>
    </source>
</evidence>
<dbReference type="PIRSF" id="PIRSF000106">
    <property type="entry name" value="ME"/>
    <property type="match status" value="1"/>
</dbReference>
<dbReference type="AlphaFoldDB" id="A0A1Y2JE15"/>
<organism evidence="9 10">
    <name type="scientific">Bradyrhizobium japonicum</name>
    <dbReference type="NCBI Taxonomy" id="375"/>
    <lineage>
        <taxon>Bacteria</taxon>
        <taxon>Pseudomonadati</taxon>
        <taxon>Pseudomonadota</taxon>
        <taxon>Alphaproteobacteria</taxon>
        <taxon>Hyphomicrobiales</taxon>
        <taxon>Nitrobacteraceae</taxon>
        <taxon>Bradyrhizobium</taxon>
    </lineage>
</organism>
<dbReference type="InterPro" id="IPR046346">
    <property type="entry name" value="Aminoacid_DH-like_N_sf"/>
</dbReference>
<dbReference type="CDD" id="cd05312">
    <property type="entry name" value="NAD_bind_1_malic_enz"/>
    <property type="match status" value="1"/>
</dbReference>
<dbReference type="Gene3D" id="3.40.50.720">
    <property type="entry name" value="NAD(P)-binding Rossmann-like Domain"/>
    <property type="match status" value="1"/>
</dbReference>
<dbReference type="EMBL" id="NAFL01000276">
    <property type="protein sequence ID" value="OSJ26530.1"/>
    <property type="molecule type" value="Genomic_DNA"/>
</dbReference>
<keyword evidence="5 6" id="KW-0479">Metal-binding</keyword>
<dbReference type="GO" id="GO:0051287">
    <property type="term" value="F:NAD binding"/>
    <property type="evidence" value="ECO:0007669"/>
    <property type="project" value="InterPro"/>
</dbReference>
<dbReference type="GO" id="GO:0006108">
    <property type="term" value="P:malate metabolic process"/>
    <property type="evidence" value="ECO:0007669"/>
    <property type="project" value="TreeGrafter"/>
</dbReference>
<feature type="binding site" evidence="5">
    <location>
        <position position="243"/>
    </location>
    <ligand>
        <name>a divalent metal cation</name>
        <dbReference type="ChEBI" id="CHEBI:60240"/>
    </ligand>
</feature>
<dbReference type="Pfam" id="PF00390">
    <property type="entry name" value="malic"/>
    <property type="match status" value="1"/>
</dbReference>
<dbReference type="InterPro" id="IPR037062">
    <property type="entry name" value="Malic_N_dom_sf"/>
</dbReference>
<feature type="active site" description="Proton acceptor" evidence="3">
    <location>
        <position position="172"/>
    </location>
</feature>
<feature type="binding site" evidence="5">
    <location>
        <position position="244"/>
    </location>
    <ligand>
        <name>a divalent metal cation</name>
        <dbReference type="ChEBI" id="CHEBI:60240"/>
    </ligand>
</feature>
<comment type="similarity">
    <text evidence="1 6">Belongs to the malic enzymes family.</text>
</comment>
<evidence type="ECO:0000259" key="7">
    <source>
        <dbReference type="SMART" id="SM00919"/>
    </source>
</evidence>
<evidence type="ECO:0000256" key="5">
    <source>
        <dbReference type="PIRSR" id="PIRSR000106-3"/>
    </source>
</evidence>
<feature type="domain" description="Malic enzyme N-terminal" evidence="8">
    <location>
        <begin position="78"/>
        <end position="258"/>
    </location>
</feature>
<reference evidence="9 10" key="1">
    <citation type="submission" date="2017-03" db="EMBL/GenBank/DDBJ databases">
        <title>Whole genome sequences of fourteen strains of Bradyrhizobium canariense and one strain of Bradyrhizobium japonicum isolated from Lupinus (Papilionoideae: Genisteae) species in Algeria.</title>
        <authorList>
            <person name="Crovadore J."/>
            <person name="Chekireb D."/>
            <person name="Brachmann A."/>
            <person name="Chablais R."/>
            <person name="Cochard B."/>
            <person name="Lefort F."/>
        </authorList>
    </citation>
    <scope>NUCLEOTIDE SEQUENCE [LARGE SCALE GENOMIC DNA]</scope>
    <source>
        <strain evidence="9 10">UBMA197</strain>
    </source>
</reference>
<evidence type="ECO:0000256" key="2">
    <source>
        <dbReference type="ARBA" id="ARBA00023002"/>
    </source>
</evidence>
<comment type="cofactor">
    <cofactor evidence="5">
        <name>Mg(2+)</name>
        <dbReference type="ChEBI" id="CHEBI:18420"/>
    </cofactor>
    <cofactor evidence="5">
        <name>Mn(2+)</name>
        <dbReference type="ChEBI" id="CHEBI:29035"/>
    </cofactor>
    <text evidence="5">Divalent metal cations. Prefers magnesium or manganese.</text>
</comment>
<dbReference type="Gene3D" id="3.40.50.10380">
    <property type="entry name" value="Malic enzyme, N-terminal domain"/>
    <property type="match status" value="1"/>
</dbReference>
<feature type="binding site" evidence="4">
    <location>
        <position position="154"/>
    </location>
    <ligand>
        <name>(S)-malate</name>
        <dbReference type="ChEBI" id="CHEBI:15589"/>
    </ligand>
</feature>
<evidence type="ECO:0000313" key="10">
    <source>
        <dbReference type="Proteomes" id="UP000193335"/>
    </source>
</evidence>
<sequence>MQIAKTQSHDTLHGAALLNDPVLNKGTAFSLEERRQHGLEGFLPPSVENIDRQVERVIEHLEAKPNDLERYVYLTGLSDRNETLFYRAVMSDPARFIPILYDPTIADACLAFGHIYRRARGMYITRAMKGRIAEVLRNWPQRDIRFICVSTGGRILGLGDIGANGMGIPIGKLQLYTACAAVPPDCLLPVLLDIGTTNEALRADPLYLGSREKPPTDEELDELVEEFVQAVQQVFPDCCIHFEDWKGTDAIRLLNRYADKVLCYNDDIQGTASVALAGLTTALQIIDAPLTDQRILFLGAGSAGIGIAKLIAAAMQAKGLSQHEARSRISMFDIDGLLEPSRANLSEAQKVYAHKAAPSKDLVKTIETLKPTVLIGVSTKGGAFNQRVVEAMSKLNERPIIFSLSNPTDRAECTAEQAYTWSKGKALFAAGVQFPDVTLDGRTYHPGQANNFYIFPAVGLATYAARPRRITDECFIVAAQASADQIGPDLRAKGMLFPGQNNILETETTTATRVAEFMFDQGLAQVERPRDIRAWIERHLYKPQY</sequence>